<dbReference type="Gene3D" id="3.40.50.10320">
    <property type="entry name" value="LmbE-like"/>
    <property type="match status" value="1"/>
</dbReference>
<gene>
    <name evidence="1" type="ORF">JQX08_14380</name>
</gene>
<organism evidence="1 2">
    <name type="scientific">Zestomonas insulae</name>
    <dbReference type="NCBI Taxonomy" id="2809017"/>
    <lineage>
        <taxon>Bacteria</taxon>
        <taxon>Pseudomonadati</taxon>
        <taxon>Pseudomonadota</taxon>
        <taxon>Gammaproteobacteria</taxon>
        <taxon>Pseudomonadales</taxon>
        <taxon>Pseudomonadaceae</taxon>
        <taxon>Zestomonas</taxon>
    </lineage>
</organism>
<dbReference type="RefSeq" id="WP_205349086.1">
    <property type="nucleotide sequence ID" value="NZ_JAFEUP010000004.1"/>
</dbReference>
<keyword evidence="2" id="KW-1185">Reference proteome</keyword>
<proteinExistence type="predicted"/>
<evidence type="ECO:0000313" key="2">
    <source>
        <dbReference type="Proteomes" id="UP000717995"/>
    </source>
</evidence>
<dbReference type="Pfam" id="PF02585">
    <property type="entry name" value="PIG-L"/>
    <property type="match status" value="1"/>
</dbReference>
<name>A0ABS2IFN4_9GAMM</name>
<accession>A0ABS2IFN4</accession>
<sequence>MKIDRNLQGNGTPLRAWHASRRLDSVAPISAAELVGEHQRAVIVAPHPDDEVLGCGGLLQRLVGLKRRLMLISVTDGSAAYPGSLRWSAERLSIIRPQESTEALRRLGVPLNETQWIHGGFPDSAVAAHEARLVQFLGTYLQPSDVLFTPWRGDGHTDHEAVARACVAAARAVGASVHEVPIWAWHWAQPEDQRLPWERARKLELDLWTQARKRHAIQAFASQTQGDPERGIEPILSPIVLERLQQSFEVIFL</sequence>
<reference evidence="1 2" key="1">
    <citation type="submission" date="2021-02" db="EMBL/GenBank/DDBJ databases">
        <authorList>
            <person name="Lee D.-H."/>
        </authorList>
    </citation>
    <scope>NUCLEOTIDE SEQUENCE [LARGE SCALE GENOMIC DNA]</scope>
    <source>
        <strain evidence="1 2">UL073</strain>
    </source>
</reference>
<dbReference type="EMBL" id="JAFEUP010000004">
    <property type="protein sequence ID" value="MBM7061894.1"/>
    <property type="molecule type" value="Genomic_DNA"/>
</dbReference>
<dbReference type="InterPro" id="IPR003737">
    <property type="entry name" value="GlcNAc_PI_deacetylase-related"/>
</dbReference>
<evidence type="ECO:0000313" key="1">
    <source>
        <dbReference type="EMBL" id="MBM7061894.1"/>
    </source>
</evidence>
<dbReference type="InterPro" id="IPR024078">
    <property type="entry name" value="LmbE-like_dom_sf"/>
</dbReference>
<dbReference type="Proteomes" id="UP000717995">
    <property type="component" value="Unassembled WGS sequence"/>
</dbReference>
<dbReference type="PANTHER" id="PTHR12993">
    <property type="entry name" value="N-ACETYLGLUCOSAMINYL-PHOSPHATIDYLINOSITOL DE-N-ACETYLASE-RELATED"/>
    <property type="match status" value="1"/>
</dbReference>
<comment type="caution">
    <text evidence="1">The sequence shown here is derived from an EMBL/GenBank/DDBJ whole genome shotgun (WGS) entry which is preliminary data.</text>
</comment>
<dbReference type="SUPFAM" id="SSF102588">
    <property type="entry name" value="LmbE-like"/>
    <property type="match status" value="1"/>
</dbReference>
<protein>
    <submittedName>
        <fullName evidence="1">PIG-L family deacetylase</fullName>
    </submittedName>
</protein>
<dbReference type="PANTHER" id="PTHR12993:SF29">
    <property type="entry name" value="BLR3841 PROTEIN"/>
    <property type="match status" value="1"/>
</dbReference>